<feature type="transmembrane region" description="Helical" evidence="2">
    <location>
        <begin position="53"/>
        <end position="81"/>
    </location>
</feature>
<proteinExistence type="predicted"/>
<protein>
    <submittedName>
        <fullName evidence="3">Uncharacterized protein</fullName>
    </submittedName>
</protein>
<dbReference type="EMBL" id="PNQX01000004">
    <property type="protein sequence ID" value="PMQ18741.1"/>
    <property type="molecule type" value="Genomic_DNA"/>
</dbReference>
<keyword evidence="2" id="KW-0812">Transmembrane</keyword>
<feature type="compositionally biased region" description="Basic and acidic residues" evidence="1">
    <location>
        <begin position="119"/>
        <end position="129"/>
    </location>
</feature>
<feature type="compositionally biased region" description="Low complexity" evidence="1">
    <location>
        <begin position="101"/>
        <end position="118"/>
    </location>
</feature>
<feature type="compositionally biased region" description="Polar residues" evidence="1">
    <location>
        <begin position="148"/>
        <end position="161"/>
    </location>
</feature>
<keyword evidence="2" id="KW-0472">Membrane</keyword>
<feature type="region of interest" description="Disordered" evidence="1">
    <location>
        <begin position="100"/>
        <end position="167"/>
    </location>
</feature>
<evidence type="ECO:0000313" key="4">
    <source>
        <dbReference type="Proteomes" id="UP000235739"/>
    </source>
</evidence>
<reference evidence="3 4" key="1">
    <citation type="journal article" date="2017" name="Elife">
        <title>Extensive horizontal gene transfer in cheese-associated bacteria.</title>
        <authorList>
            <person name="Bonham K.S."/>
            <person name="Wolfe B.E."/>
            <person name="Dutton R.J."/>
        </authorList>
    </citation>
    <scope>NUCLEOTIDE SEQUENCE [LARGE SCALE GENOMIC DNA]</scope>
    <source>
        <strain evidence="3 4">JB182</strain>
    </source>
</reference>
<dbReference type="Proteomes" id="UP000235739">
    <property type="component" value="Unassembled WGS sequence"/>
</dbReference>
<accession>A0A2N7RXZ8</accession>
<evidence type="ECO:0000313" key="3">
    <source>
        <dbReference type="EMBL" id="PMQ18741.1"/>
    </source>
</evidence>
<evidence type="ECO:0000256" key="1">
    <source>
        <dbReference type="SAM" id="MobiDB-lite"/>
    </source>
</evidence>
<dbReference type="AlphaFoldDB" id="A0A2N7RXZ8"/>
<organism evidence="3 4">
    <name type="scientific">Glutamicibacter arilaitensis</name>
    <dbReference type="NCBI Taxonomy" id="256701"/>
    <lineage>
        <taxon>Bacteria</taxon>
        <taxon>Bacillati</taxon>
        <taxon>Actinomycetota</taxon>
        <taxon>Actinomycetes</taxon>
        <taxon>Micrococcales</taxon>
        <taxon>Micrococcaceae</taxon>
        <taxon>Glutamicibacter</taxon>
    </lineage>
</organism>
<gene>
    <name evidence="3" type="ORF">CIK84_18360</name>
</gene>
<evidence type="ECO:0000256" key="2">
    <source>
        <dbReference type="SAM" id="Phobius"/>
    </source>
</evidence>
<sequence length="167" mass="17873">MPVVKKPGADTLVYFWFAVGLAVLGMVIQQIGAIMMLKGALELNILEVTTLHLVAWGCYTGALIFTIVVMYKAIAMLIYLVHHHRPLPPRTGAVIRDAPVTAQTPDTATAGQAPGAAKAMEDPLGKEEPPSGAKLKTFPRQALGAVQPQDQQQGAKHQNTRNGKDLA</sequence>
<feature type="transmembrane region" description="Helical" evidence="2">
    <location>
        <begin position="12"/>
        <end position="33"/>
    </location>
</feature>
<comment type="caution">
    <text evidence="3">The sequence shown here is derived from an EMBL/GenBank/DDBJ whole genome shotgun (WGS) entry which is preliminary data.</text>
</comment>
<dbReference type="RefSeq" id="WP_102599276.1">
    <property type="nucleotide sequence ID" value="NZ_JBQDJG010000010.1"/>
</dbReference>
<name>A0A2N7RXZ8_9MICC</name>
<keyword evidence="2" id="KW-1133">Transmembrane helix</keyword>